<proteinExistence type="predicted"/>
<name>A0A024H971_9MICC</name>
<dbReference type="Proteomes" id="UP000035722">
    <property type="component" value="Unassembled WGS sequence"/>
</dbReference>
<dbReference type="AlphaFoldDB" id="A0A024H971"/>
<dbReference type="EMBL" id="CAQI01000059">
    <property type="protein sequence ID" value="CCQ48356.1"/>
    <property type="molecule type" value="Genomic_DNA"/>
</dbReference>
<dbReference type="STRING" id="861266.ARTSIC4J27_4361"/>
<dbReference type="InterPro" id="IPR021466">
    <property type="entry name" value="Put_rhamnosyl_transferase"/>
</dbReference>
<evidence type="ECO:0008006" key="3">
    <source>
        <dbReference type="Google" id="ProtNLM"/>
    </source>
</evidence>
<dbReference type="OrthoDB" id="9771846at2"/>
<reference evidence="2" key="1">
    <citation type="journal article" date="2014" name="Genome Announc.">
        <title>Genome Sequence of Arthrobacter siccitolerans 4J27, a Xeroprotectant-Producing Desiccation-Tolerant Microorganism.</title>
        <authorList>
            <person name="Manzanera M."/>
            <person name="Santa-Cruz-Calvo L."/>
            <person name="Vilchez J.I."/>
            <person name="Garcia-Fontana C."/>
            <person name="Silva-Castro G.A."/>
            <person name="Calvo C."/>
            <person name="Gonzalez-Lopez J."/>
        </authorList>
    </citation>
    <scope>NUCLEOTIDE SEQUENCE [LARGE SCALE GENOMIC DNA]</scope>
    <source>
        <strain evidence="2">4J27</strain>
    </source>
</reference>
<organism evidence="1 2">
    <name type="scientific">Pseudarthrobacter siccitolerans</name>
    <dbReference type="NCBI Taxonomy" id="861266"/>
    <lineage>
        <taxon>Bacteria</taxon>
        <taxon>Bacillati</taxon>
        <taxon>Actinomycetota</taxon>
        <taxon>Actinomycetes</taxon>
        <taxon>Micrococcales</taxon>
        <taxon>Micrococcaceae</taxon>
        <taxon>Pseudarthrobacter</taxon>
    </lineage>
</organism>
<dbReference type="Pfam" id="PF11316">
    <property type="entry name" value="Rhamno_transf"/>
    <property type="match status" value="1"/>
</dbReference>
<accession>A0A024H971</accession>
<protein>
    <recommendedName>
        <fullName evidence="3">Rhamnosyltransferase</fullName>
    </recommendedName>
</protein>
<gene>
    <name evidence="1" type="ORF">ARTSIC4J27_4361</name>
</gene>
<evidence type="ECO:0000313" key="1">
    <source>
        <dbReference type="EMBL" id="CCQ48356.1"/>
    </source>
</evidence>
<keyword evidence="2" id="KW-1185">Reference proteome</keyword>
<dbReference type="RefSeq" id="WP_083435584.1">
    <property type="nucleotide sequence ID" value="NZ_CAQI01000059.1"/>
</dbReference>
<evidence type="ECO:0000313" key="2">
    <source>
        <dbReference type="Proteomes" id="UP000035722"/>
    </source>
</evidence>
<comment type="caution">
    <text evidence="1">The sequence shown here is derived from an EMBL/GenBank/DDBJ whole genome shotgun (WGS) entry which is preliminary data.</text>
</comment>
<sequence>MLGSPDIDHVLLTRFNLPTEGYETLIRAKQGWLQERIDLFERYCLPSVRSQTVRPSKWIIYFDPESPAWLVDRISTINHDKVFSPIFRTAVTRADLLHDLEICLSRRNRFLLTTNLDNDDALASNFVEQLRTVVPCDGSLAIYLINGLIRSTKGVYAHSDVNNAFCSVLTPWTDPTTCWADWHNLLGRTMPVVRLSGAPAWMQMVHGKNVSNRVHGRQVSPALYAASFPGLLADAAPPTSGQLMADHVLLAPVRQVRDEARGIAKSVIQLARGRDGTDKFKIWMSAKAKNPFMRHESENRY</sequence>